<evidence type="ECO:0000313" key="2">
    <source>
        <dbReference type="Proteomes" id="UP000317209"/>
    </source>
</evidence>
<proteinExistence type="predicted"/>
<reference evidence="1 2" key="1">
    <citation type="submission" date="2019-06" db="EMBL/GenBank/DDBJ databases">
        <title>Sequencing the genomes of 1000 actinobacteria strains.</title>
        <authorList>
            <person name="Klenk H.-P."/>
        </authorList>
    </citation>
    <scope>NUCLEOTIDE SEQUENCE [LARGE SCALE GENOMIC DNA]</scope>
    <source>
        <strain evidence="1 2">DSM 20169</strain>
    </source>
</reference>
<accession>A0A543BC47</accession>
<keyword evidence="2" id="KW-1185">Reference proteome</keyword>
<dbReference type="AlphaFoldDB" id="A0A543BC47"/>
<name>A0A543BC47_9MICO</name>
<gene>
    <name evidence="1" type="ORF">FB560_3892</name>
</gene>
<protein>
    <recommendedName>
        <fullName evidence="3">Glycosyltransferase involved in cell wall biosynthesis</fullName>
    </recommendedName>
</protein>
<comment type="caution">
    <text evidence="1">The sequence shown here is derived from an EMBL/GenBank/DDBJ whole genome shotgun (WGS) entry which is preliminary data.</text>
</comment>
<organism evidence="1 2">
    <name type="scientific">Microbacterium saperdae</name>
    <dbReference type="NCBI Taxonomy" id="69368"/>
    <lineage>
        <taxon>Bacteria</taxon>
        <taxon>Bacillati</taxon>
        <taxon>Actinomycetota</taxon>
        <taxon>Actinomycetes</taxon>
        <taxon>Micrococcales</taxon>
        <taxon>Microbacteriaceae</taxon>
        <taxon>Microbacterium</taxon>
    </lineage>
</organism>
<dbReference type="Proteomes" id="UP000317209">
    <property type="component" value="Unassembled WGS sequence"/>
</dbReference>
<dbReference type="SUPFAM" id="SSF53756">
    <property type="entry name" value="UDP-Glycosyltransferase/glycogen phosphorylase"/>
    <property type="match status" value="1"/>
</dbReference>
<sequence>MPESTRPLRVMQSFGAPRVTTNPYITMLDQALSSSDEVEHLRFSWRGALLGRYDVFHWHWPEVKLHGGSRVSSVGKYALASLLALRHALARNIAVVRTVHNLDLPDDNAARLWLLRRIDRQADHRIVLNETTPLPAGTAQSLILHGHYRDWYRPEPDAVAIRGRLGTFGGVRRYKGVSGFVDAYAEAVAIDDGISMVIGGKASSTELADDLRARVADLPGVTLQLEFLSDEELVELVSSSELVVLAYRFMHNSGSVLAALSLDRPVLVPRNDPNEALAREVGPEWVQMYDGELDGPGLLRALQSVREITADRPDLSRREWVDAGAAHAAAYRAALHGRRAGGRPRGRTGAGS</sequence>
<evidence type="ECO:0008006" key="3">
    <source>
        <dbReference type="Google" id="ProtNLM"/>
    </source>
</evidence>
<dbReference type="OrthoDB" id="9771846at2"/>
<dbReference type="Gene3D" id="3.40.50.2000">
    <property type="entry name" value="Glycogen Phosphorylase B"/>
    <property type="match status" value="2"/>
</dbReference>
<dbReference type="EMBL" id="VFOX01000002">
    <property type="protein sequence ID" value="TQL82407.1"/>
    <property type="molecule type" value="Genomic_DNA"/>
</dbReference>
<evidence type="ECO:0000313" key="1">
    <source>
        <dbReference type="EMBL" id="TQL82407.1"/>
    </source>
</evidence>
<dbReference type="RefSeq" id="WP_141874330.1">
    <property type="nucleotide sequence ID" value="NZ_VFOX01000002.1"/>
</dbReference>